<sequence length="135" mass="15143">MSSSTEHSDKPFSTKEASERGHKPGGESLNQPPRKPQMPPVFHPITGEKLPAGYTIAAETNRYDYTDDQGIRRSIYMPKGTASAARRYAVENNYTELAKFPVWSGQGYAPEDYDIIGPDGERHSCKDFMTEKKKN</sequence>
<reference evidence="2 3" key="1">
    <citation type="submission" date="2014-02" db="EMBL/GenBank/DDBJ databases">
        <title>The genome sequence of the entomopathogenic fungus Metarhizium robertsii ARSEF 2575.</title>
        <authorList>
            <person name="Giuliano Garisto Donzelli B."/>
            <person name="Roe B.A."/>
            <person name="Macmil S.L."/>
            <person name="Krasnoff S.B."/>
            <person name="Gibson D.M."/>
        </authorList>
    </citation>
    <scope>NUCLEOTIDE SEQUENCE [LARGE SCALE GENOMIC DNA]</scope>
    <source>
        <strain evidence="2 3">ARSEF 2575</strain>
    </source>
</reference>
<evidence type="ECO:0000256" key="1">
    <source>
        <dbReference type="SAM" id="MobiDB-lite"/>
    </source>
</evidence>
<accession>A0A014QSE0</accession>
<name>A0A014QSE0_9HYPO</name>
<feature type="region of interest" description="Disordered" evidence="1">
    <location>
        <begin position="1"/>
        <end position="47"/>
    </location>
</feature>
<proteinExistence type="predicted"/>
<dbReference type="Proteomes" id="UP000030151">
    <property type="component" value="Unassembled WGS sequence"/>
</dbReference>
<evidence type="ECO:0000313" key="3">
    <source>
        <dbReference type="Proteomes" id="UP000030151"/>
    </source>
</evidence>
<dbReference type="AlphaFoldDB" id="A0A014QSE0"/>
<protein>
    <submittedName>
        <fullName evidence="2">Uncharacterized protein</fullName>
    </submittedName>
</protein>
<evidence type="ECO:0000313" key="2">
    <source>
        <dbReference type="EMBL" id="EXU95743.1"/>
    </source>
</evidence>
<comment type="caution">
    <text evidence="2">The sequence shown here is derived from an EMBL/GenBank/DDBJ whole genome shotgun (WGS) entry which is preliminary data.</text>
</comment>
<feature type="compositionally biased region" description="Basic and acidic residues" evidence="1">
    <location>
        <begin position="1"/>
        <end position="25"/>
    </location>
</feature>
<dbReference type="HOGENOM" id="CLU_1886259_0_0_1"/>
<feature type="compositionally biased region" description="Pro residues" evidence="1">
    <location>
        <begin position="33"/>
        <end position="42"/>
    </location>
</feature>
<gene>
    <name evidence="2" type="ORF">X797_011198</name>
</gene>
<dbReference type="EMBL" id="JELW01000067">
    <property type="protein sequence ID" value="EXU95743.1"/>
    <property type="molecule type" value="Genomic_DNA"/>
</dbReference>
<organism evidence="2 3">
    <name type="scientific">Metarhizium robertsii</name>
    <dbReference type="NCBI Taxonomy" id="568076"/>
    <lineage>
        <taxon>Eukaryota</taxon>
        <taxon>Fungi</taxon>
        <taxon>Dikarya</taxon>
        <taxon>Ascomycota</taxon>
        <taxon>Pezizomycotina</taxon>
        <taxon>Sordariomycetes</taxon>
        <taxon>Hypocreomycetidae</taxon>
        <taxon>Hypocreales</taxon>
        <taxon>Clavicipitaceae</taxon>
        <taxon>Metarhizium</taxon>
    </lineage>
</organism>